<evidence type="ECO:0000256" key="1">
    <source>
        <dbReference type="SAM" id="Phobius"/>
    </source>
</evidence>
<reference evidence="3" key="1">
    <citation type="submission" date="2022-10" db="EMBL/GenBank/DDBJ databases">
        <title>Whole genome sequencing of three plant growth promoting bacteria isolated from Vachellia tortilis subsp. raddiana in Morocco.</title>
        <authorList>
            <person name="Hnini M."/>
            <person name="Zouagui R."/>
            <person name="Zouagui H."/>
            <person name="Chemao Elfihri M.-W."/>
            <person name="Ibrahimi A."/>
            <person name="Sbabou L."/>
            <person name="Aurag J."/>
        </authorList>
    </citation>
    <scope>NUCLEOTIDE SEQUENCE</scope>
    <source>
        <strain evidence="3">LMR678</strain>
    </source>
</reference>
<feature type="transmembrane region" description="Helical" evidence="1">
    <location>
        <begin position="68"/>
        <end position="86"/>
    </location>
</feature>
<protein>
    <submittedName>
        <fullName evidence="3">Tripartite tricarboxylate transporter TctB family protein</fullName>
    </submittedName>
</protein>
<keyword evidence="1" id="KW-0472">Membrane</keyword>
<gene>
    <name evidence="3" type="ORF">O3W52_31710</name>
</gene>
<feature type="transmembrane region" description="Helical" evidence="1">
    <location>
        <begin position="176"/>
        <end position="197"/>
    </location>
</feature>
<keyword evidence="4" id="KW-1185">Reference proteome</keyword>
<comment type="caution">
    <text evidence="3">The sequence shown here is derived from an EMBL/GenBank/DDBJ whole genome shotgun (WGS) entry which is preliminary data.</text>
</comment>
<dbReference type="Proteomes" id="UP001079430">
    <property type="component" value="Unassembled WGS sequence"/>
</dbReference>
<name>A0ABT4KSL1_9HYPH</name>
<sequence length="210" mass="23793">MTRREHICLSAARLIRRARTLQHFELLHVLSLNRVGFEEIRRRRERGSTAPEQNGDTMKSISFDTTNALCGGILTAVGLFFVWQSLTPRARYRFPHGPGLFPAPARLRVDAARRHHPCAVRTGSRRTDGGDRRPRHVFILPAPIFFGLTVRGLGFVPAIFFTALIACFASHRMKPHWALAISLALTVFSVAVFSYGLNLPFERFGPWVRF</sequence>
<evidence type="ECO:0000313" key="3">
    <source>
        <dbReference type="EMBL" id="MCZ4094276.1"/>
    </source>
</evidence>
<feature type="domain" description="DUF1468" evidence="2">
    <location>
        <begin position="70"/>
        <end position="201"/>
    </location>
</feature>
<keyword evidence="1" id="KW-1133">Transmembrane helix</keyword>
<feature type="transmembrane region" description="Helical" evidence="1">
    <location>
        <begin position="144"/>
        <end position="169"/>
    </location>
</feature>
<dbReference type="RefSeq" id="WP_269286271.1">
    <property type="nucleotide sequence ID" value="NZ_JAPVOI010000006.1"/>
</dbReference>
<dbReference type="EMBL" id="JAPVOI010000006">
    <property type="protein sequence ID" value="MCZ4094276.1"/>
    <property type="molecule type" value="Genomic_DNA"/>
</dbReference>
<organism evidence="3 4">
    <name type="scientific">Sinorhizobium psoraleae</name>
    <dbReference type="NCBI Taxonomy" id="520838"/>
    <lineage>
        <taxon>Bacteria</taxon>
        <taxon>Pseudomonadati</taxon>
        <taxon>Pseudomonadota</taxon>
        <taxon>Alphaproteobacteria</taxon>
        <taxon>Hyphomicrobiales</taxon>
        <taxon>Rhizobiaceae</taxon>
        <taxon>Sinorhizobium/Ensifer group</taxon>
        <taxon>Sinorhizobium</taxon>
    </lineage>
</organism>
<evidence type="ECO:0000259" key="2">
    <source>
        <dbReference type="Pfam" id="PF07331"/>
    </source>
</evidence>
<dbReference type="Pfam" id="PF07331">
    <property type="entry name" value="TctB"/>
    <property type="match status" value="1"/>
</dbReference>
<accession>A0ABT4KSL1</accession>
<dbReference type="InterPro" id="IPR009936">
    <property type="entry name" value="DUF1468"/>
</dbReference>
<proteinExistence type="predicted"/>
<evidence type="ECO:0000313" key="4">
    <source>
        <dbReference type="Proteomes" id="UP001079430"/>
    </source>
</evidence>
<keyword evidence="1" id="KW-0812">Transmembrane</keyword>